<reference evidence="2 3" key="1">
    <citation type="submission" date="2018-06" db="EMBL/GenBank/DDBJ databases">
        <title>Natronomonas sp. F16-60 a new haloarchaeon isolated from a solar saltern of Isla Cristina, Huelva, Spain.</title>
        <authorList>
            <person name="Duran-Viseras A."/>
            <person name="Sanchez-Porro C."/>
            <person name="Ventosa A."/>
        </authorList>
    </citation>
    <scope>NUCLEOTIDE SEQUENCE [LARGE SCALE GENOMIC DNA]</scope>
    <source>
        <strain evidence="2 3">F16-60</strain>
    </source>
</reference>
<evidence type="ECO:0000313" key="3">
    <source>
        <dbReference type="Proteomes" id="UP000319894"/>
    </source>
</evidence>
<sequence>MSLSILADEVVERVVVTALRSNGYDVAVADERYGEGTVDEDLLRDAAERDEVVLTHDRDFVALAESYDHAGILLLAAQSPDPGSVVRAVDRLLTVFTRSELENELVWVEEWM</sequence>
<comment type="caution">
    <text evidence="2">The sequence shown here is derived from an EMBL/GenBank/DDBJ whole genome shotgun (WGS) entry which is preliminary data.</text>
</comment>
<name>A0A554NFR1_9EURY</name>
<dbReference type="Pfam" id="PF18480">
    <property type="entry name" value="DUF5615"/>
    <property type="match status" value="1"/>
</dbReference>
<dbReference type="OrthoDB" id="209779at2157"/>
<dbReference type="EMBL" id="QMDX01000001">
    <property type="protein sequence ID" value="TSD16224.1"/>
    <property type="molecule type" value="Genomic_DNA"/>
</dbReference>
<dbReference type="RefSeq" id="WP_144260727.1">
    <property type="nucleotide sequence ID" value="NZ_QMDX01000001.1"/>
</dbReference>
<feature type="domain" description="DUF5615" evidence="1">
    <location>
        <begin position="5"/>
        <end position="109"/>
    </location>
</feature>
<dbReference type="AlphaFoldDB" id="A0A554NFR1"/>
<dbReference type="InParanoid" id="A0A554NFR1"/>
<dbReference type="InterPro" id="IPR041049">
    <property type="entry name" value="DUF5615"/>
</dbReference>
<organism evidence="2 3">
    <name type="scientific">Haloglomus irregulare</name>
    <dbReference type="NCBI Taxonomy" id="2234134"/>
    <lineage>
        <taxon>Archaea</taxon>
        <taxon>Methanobacteriati</taxon>
        <taxon>Methanobacteriota</taxon>
        <taxon>Stenosarchaea group</taxon>
        <taxon>Halobacteria</taxon>
        <taxon>Halobacteriales</taxon>
        <taxon>Natronomonadaceae</taxon>
        <taxon>Haloglomus</taxon>
    </lineage>
</organism>
<protein>
    <recommendedName>
        <fullName evidence="1">DUF5615 domain-containing protein</fullName>
    </recommendedName>
</protein>
<accession>A0A554NFR1</accession>
<keyword evidence="3" id="KW-1185">Reference proteome</keyword>
<proteinExistence type="predicted"/>
<dbReference type="Proteomes" id="UP000319894">
    <property type="component" value="Unassembled WGS sequence"/>
</dbReference>
<evidence type="ECO:0000313" key="2">
    <source>
        <dbReference type="EMBL" id="TSD16224.1"/>
    </source>
</evidence>
<evidence type="ECO:0000259" key="1">
    <source>
        <dbReference type="Pfam" id="PF18480"/>
    </source>
</evidence>
<gene>
    <name evidence="2" type="ORF">DP107_03460</name>
</gene>